<keyword evidence="2" id="KW-0670">Pyruvate</keyword>
<proteinExistence type="predicted"/>
<dbReference type="SUPFAM" id="SSF52009">
    <property type="entry name" value="Phosphohistidine domain"/>
    <property type="match status" value="1"/>
</dbReference>
<dbReference type="PANTHER" id="PTHR43615">
    <property type="entry name" value="PHOSPHOENOLPYRUVATE SYNTHASE-RELATED"/>
    <property type="match status" value="1"/>
</dbReference>
<sequence length="796" mass="90575">MTDRISSKADVLKSLYGKLKYSRVEKLKIVTGAELDADPYGLAAEIAEEFAGGYIVVRSSSSNEDGLNTSNAGHYESILGVDPSDGEAVVRAVREVLDSYKCDLDDVSGEQVLIQRQITNISYSGVIFSREIKKDRPYYTITYDDSSTDAVTSGRGGKTVYIIRNVDCDELPANWAALIRSMRELEEMHPEYPLDVEFAIDEDNTVTIFQMRPLAASINGVHSDVDDEEVFRTVLEAEDTYREISSLVGDRNTILSDMAFWNPAEIIGENPHPLDYSLYREIITSAAWNQGLSYIGYREVDGDLMYKLGNKPYISLKKSFLGLMPDELDDRLEAKLLKYYDKKLIDDPTAHDKIEFEIAFSEYDFSTEDKLGTLTEAGFTREEIADLSDSLFNLTNNAICNFNRNRMKDLRALNGLRVHRENTRSNWLMAHNDVVTLIQYFVQLIESIKHYGTPKFARQARLAFISKAISRSLVYRGYFTDKEIDDFMMSIYTVASEYDSDFQDLVDGRITRVTFDEKYGHLRSGTYDITCETYAQREFDLSKGSAAARKQRQTIEELKHNPLDSVKLMEALEDIGFYVDLREFLDFLKDSMEEREFFKFEFTKTLSLAIDILIDIGDKLGISKEDMAYLEVPDIQLMVNRPAEFTGDIWRKIIDQNKKKFQRASMLILPDVIYDPLQLKCIEIWEARPNFITSECVTGDILLLENYENEDHEDVADVQDKIVVLPKADPGYDWIFAKGIKGFITKYGGVASHMAIRCAEFNIPAAIGCGDCIYSFVEKQQTVTLDCAHGKITKGV</sequence>
<dbReference type="PANTHER" id="PTHR43615:SF1">
    <property type="entry name" value="PPDK_N DOMAIN-CONTAINING PROTEIN"/>
    <property type="match status" value="1"/>
</dbReference>
<dbReference type="AlphaFoldDB" id="A0AAI9K262"/>
<organism evidence="2 3">
    <name type="scientific">Coprococcus eutactus</name>
    <dbReference type="NCBI Taxonomy" id="33043"/>
    <lineage>
        <taxon>Bacteria</taxon>
        <taxon>Bacillati</taxon>
        <taxon>Bacillota</taxon>
        <taxon>Clostridia</taxon>
        <taxon>Lachnospirales</taxon>
        <taxon>Lachnospiraceae</taxon>
        <taxon>Coprococcus</taxon>
    </lineage>
</organism>
<dbReference type="Pfam" id="PF00391">
    <property type="entry name" value="PEP-utilizers"/>
    <property type="match status" value="1"/>
</dbReference>
<evidence type="ECO:0000313" key="3">
    <source>
        <dbReference type="Proteomes" id="UP000660047"/>
    </source>
</evidence>
<dbReference type="GO" id="GO:0016772">
    <property type="term" value="F:transferase activity, transferring phosphorus-containing groups"/>
    <property type="evidence" value="ECO:0007669"/>
    <property type="project" value="InterPro"/>
</dbReference>
<dbReference type="NCBIfam" id="NF004508">
    <property type="entry name" value="PRK05849.1"/>
    <property type="match status" value="1"/>
</dbReference>
<dbReference type="InterPro" id="IPR051549">
    <property type="entry name" value="PEP_Utilizing_Enz"/>
</dbReference>
<evidence type="ECO:0000313" key="2">
    <source>
        <dbReference type="EMBL" id="GFO93802.1"/>
    </source>
</evidence>
<protein>
    <submittedName>
        <fullName evidence="2">Pyruvate, phosphate dikinase</fullName>
    </submittedName>
</protein>
<accession>A0AAI9K262</accession>
<dbReference type="InterPro" id="IPR013815">
    <property type="entry name" value="ATP_grasp_subdomain_1"/>
</dbReference>
<dbReference type="RefSeq" id="WP_055223262.1">
    <property type="nucleotide sequence ID" value="NZ_BLYL01000003.1"/>
</dbReference>
<dbReference type="GO" id="GO:0005524">
    <property type="term" value="F:ATP binding"/>
    <property type="evidence" value="ECO:0007669"/>
    <property type="project" value="InterPro"/>
</dbReference>
<feature type="domain" description="PEP-utilising enzyme mobile" evidence="1">
    <location>
        <begin position="720"/>
        <end position="790"/>
    </location>
</feature>
<dbReference type="Gene3D" id="3.30.470.20">
    <property type="entry name" value="ATP-grasp fold, B domain"/>
    <property type="match status" value="1"/>
</dbReference>
<dbReference type="Gene3D" id="3.30.1490.20">
    <property type="entry name" value="ATP-grasp fold, A domain"/>
    <property type="match status" value="1"/>
</dbReference>
<dbReference type="SUPFAM" id="SSF56059">
    <property type="entry name" value="Glutathione synthetase ATP-binding domain-like"/>
    <property type="match status" value="1"/>
</dbReference>
<dbReference type="InterPro" id="IPR008279">
    <property type="entry name" value="PEP-util_enz_mobile_dom"/>
</dbReference>
<evidence type="ECO:0000259" key="1">
    <source>
        <dbReference type="Pfam" id="PF00391"/>
    </source>
</evidence>
<name>A0AAI9K262_9FIRM</name>
<comment type="caution">
    <text evidence="2">The sequence shown here is derived from an EMBL/GenBank/DDBJ whole genome shotgun (WGS) entry which is preliminary data.</text>
</comment>
<reference evidence="2" key="1">
    <citation type="submission" date="2020-06" db="EMBL/GenBank/DDBJ databases">
        <title>Characterization of fructooligosaccharide metabolism and fructooligosaccharide-degrading enzymes in human commensal butyrate producers.</title>
        <authorList>
            <person name="Tanno H."/>
            <person name="Fujii T."/>
            <person name="Hirano K."/>
            <person name="Maeno S."/>
            <person name="Tonozuka T."/>
            <person name="Sakamoto M."/>
            <person name="Ohkuma M."/>
            <person name="Tochio T."/>
            <person name="Endo A."/>
        </authorList>
    </citation>
    <scope>NUCLEOTIDE SEQUENCE</scope>
    <source>
        <strain evidence="2">JCM 31265</strain>
    </source>
</reference>
<dbReference type="Proteomes" id="UP000660047">
    <property type="component" value="Unassembled WGS sequence"/>
</dbReference>
<dbReference type="Gene3D" id="3.50.30.10">
    <property type="entry name" value="Phosphohistidine domain"/>
    <property type="match status" value="1"/>
</dbReference>
<dbReference type="EMBL" id="BLYL01000003">
    <property type="protein sequence ID" value="GFO93802.1"/>
    <property type="molecule type" value="Genomic_DNA"/>
</dbReference>
<dbReference type="InterPro" id="IPR036637">
    <property type="entry name" value="Phosphohistidine_dom_sf"/>
</dbReference>
<gene>
    <name evidence="2" type="ORF">COEU31_08480</name>
</gene>